<evidence type="ECO:0000256" key="2">
    <source>
        <dbReference type="ARBA" id="ARBA00022448"/>
    </source>
</evidence>
<dbReference type="GO" id="GO:0005085">
    <property type="term" value="F:guanyl-nucleotide exchange factor activity"/>
    <property type="evidence" value="ECO:0007669"/>
    <property type="project" value="UniProtKB-UniRule"/>
</dbReference>
<evidence type="ECO:0000256" key="6">
    <source>
        <dbReference type="SAM" id="MobiDB-lite"/>
    </source>
</evidence>
<dbReference type="EMBL" id="RDQH01000327">
    <property type="protein sequence ID" value="RXI08884.1"/>
    <property type="molecule type" value="Genomic_DNA"/>
</dbReference>
<evidence type="ECO:0000256" key="4">
    <source>
        <dbReference type="ARBA" id="ARBA00023121"/>
    </source>
</evidence>
<name>A0A498KQZ1_MALDO</name>
<dbReference type="FunFam" id="1.20.58.2010:FF:000001">
    <property type="entry name" value="Rop guanine nucleotide exchange factor 14"/>
    <property type="match status" value="1"/>
</dbReference>
<dbReference type="AlphaFoldDB" id="A0A498KQZ1"/>
<dbReference type="GO" id="GO:0008289">
    <property type="term" value="F:lipid binding"/>
    <property type="evidence" value="ECO:0007669"/>
    <property type="project" value="UniProtKB-KW"/>
</dbReference>
<comment type="function">
    <text evidence="1">Plant non-specific lipid-transfer proteins transfer phospholipids as well as galactolipids across membranes. May play a role in wax or cutin deposition in the cell walls of expanding epidermal cells and certain secretory tissues.</text>
</comment>
<keyword evidence="7" id="KW-0812">Transmembrane</keyword>
<evidence type="ECO:0000256" key="5">
    <source>
        <dbReference type="PROSITE-ProRule" id="PRU00663"/>
    </source>
</evidence>
<dbReference type="FunFam" id="1.20.58.2010:FF:000004">
    <property type="entry name" value="Rop guanine nucleotide exchange factor 1"/>
    <property type="match status" value="1"/>
</dbReference>
<feature type="domain" description="PRONE" evidence="8">
    <location>
        <begin position="123"/>
        <end position="505"/>
    </location>
</feature>
<dbReference type="PROSITE" id="PS51334">
    <property type="entry name" value="PRONE"/>
    <property type="match status" value="1"/>
</dbReference>
<dbReference type="PANTHER" id="PTHR33101:SF1">
    <property type="entry name" value="ROP GUANINE NUCLEOTIDE EXCHANGE FACTOR 5"/>
    <property type="match status" value="1"/>
</dbReference>
<evidence type="ECO:0000256" key="1">
    <source>
        <dbReference type="ARBA" id="ARBA00003211"/>
    </source>
</evidence>
<dbReference type="Gene3D" id="1.20.58.2010">
    <property type="entry name" value="PRONE domain, subdomain 1"/>
    <property type="match status" value="2"/>
</dbReference>
<feature type="region of interest" description="Disordered" evidence="6">
    <location>
        <begin position="518"/>
        <end position="544"/>
    </location>
</feature>
<reference evidence="9 10" key="1">
    <citation type="submission" date="2018-10" db="EMBL/GenBank/DDBJ databases">
        <title>A high-quality apple genome assembly.</title>
        <authorList>
            <person name="Hu J."/>
        </authorList>
    </citation>
    <scope>NUCLEOTIDE SEQUENCE [LARGE SCALE GENOMIC DNA]</scope>
    <source>
        <strain evidence="10">cv. HFTH1</strain>
        <tissue evidence="9">Young leaf</tissue>
    </source>
</reference>
<feature type="transmembrane region" description="Helical" evidence="7">
    <location>
        <begin position="834"/>
        <end position="854"/>
    </location>
</feature>
<evidence type="ECO:0000256" key="3">
    <source>
        <dbReference type="ARBA" id="ARBA00022658"/>
    </source>
</evidence>
<keyword evidence="10" id="KW-1185">Reference proteome</keyword>
<comment type="caution">
    <text evidence="9">The sequence shown here is derived from an EMBL/GenBank/DDBJ whole genome shotgun (WGS) entry which is preliminary data.</text>
</comment>
<proteinExistence type="predicted"/>
<dbReference type="PANTHER" id="PTHR33101">
    <property type="entry name" value="ROP GUANINE NUCLEOTIDE EXCHANGE FACTOR 1"/>
    <property type="match status" value="1"/>
</dbReference>
<dbReference type="InterPro" id="IPR036312">
    <property type="entry name" value="Bifun_inhib/LTP/seed_sf"/>
</dbReference>
<protein>
    <recommendedName>
        <fullName evidence="8">PRONE domain-containing protein</fullName>
    </recommendedName>
</protein>
<dbReference type="SUPFAM" id="SSF47699">
    <property type="entry name" value="Bifunctional inhibitor/lipid-transfer protein/seed storage 2S albumin"/>
    <property type="match status" value="1"/>
</dbReference>
<feature type="transmembrane region" description="Helical" evidence="7">
    <location>
        <begin position="697"/>
        <end position="720"/>
    </location>
</feature>
<dbReference type="Proteomes" id="UP000290289">
    <property type="component" value="Chromosome 1"/>
</dbReference>
<dbReference type="InterPro" id="IPR005512">
    <property type="entry name" value="PRONE_dom"/>
</dbReference>
<feature type="transmembrane region" description="Helical" evidence="7">
    <location>
        <begin position="751"/>
        <end position="769"/>
    </location>
</feature>
<organism evidence="9 10">
    <name type="scientific">Malus domestica</name>
    <name type="common">Apple</name>
    <name type="synonym">Pyrus malus</name>
    <dbReference type="NCBI Taxonomy" id="3750"/>
    <lineage>
        <taxon>Eukaryota</taxon>
        <taxon>Viridiplantae</taxon>
        <taxon>Streptophyta</taxon>
        <taxon>Embryophyta</taxon>
        <taxon>Tracheophyta</taxon>
        <taxon>Spermatophyta</taxon>
        <taxon>Magnoliopsida</taxon>
        <taxon>eudicotyledons</taxon>
        <taxon>Gunneridae</taxon>
        <taxon>Pentapetalae</taxon>
        <taxon>rosids</taxon>
        <taxon>fabids</taxon>
        <taxon>Rosales</taxon>
        <taxon>Rosaceae</taxon>
        <taxon>Amygdaloideae</taxon>
        <taxon>Maleae</taxon>
        <taxon>Malus</taxon>
    </lineage>
</organism>
<feature type="compositionally biased region" description="Basic and acidic residues" evidence="6">
    <location>
        <begin position="21"/>
        <end position="34"/>
    </location>
</feature>
<evidence type="ECO:0000259" key="8">
    <source>
        <dbReference type="PROSITE" id="PS51334"/>
    </source>
</evidence>
<dbReference type="CDD" id="cd00010">
    <property type="entry name" value="AAI_LTSS"/>
    <property type="match status" value="1"/>
</dbReference>
<feature type="compositionally biased region" description="Low complexity" evidence="6">
    <location>
        <begin position="56"/>
        <end position="76"/>
    </location>
</feature>
<accession>A0A498KQZ1</accession>
<feature type="transmembrane region" description="Helical" evidence="7">
    <location>
        <begin position="866"/>
        <end position="885"/>
    </location>
</feature>
<dbReference type="GO" id="GO:0005886">
    <property type="term" value="C:plasma membrane"/>
    <property type="evidence" value="ECO:0007669"/>
    <property type="project" value="UniProtKB-ARBA"/>
</dbReference>
<sequence length="1018" mass="112483">MLADLPCFPCAAAAQAFSEVQKMESLTRKRENLQKKRTGSVKSSADNGGGGSESLTDSSGGDSRETSSTSRSSSETSGEELKRKERSSPPLLGWPIRKAELCKNSAADLEEAERKSPVDERKYKDLASKVAEMDMMRERFSKLLLGEDMSGCGKGVCTAMTISNAITNLCATIFGQLWRLEPLPAEKKSMWKREMEWLICVSDHIVELIPSWQTFPDGKKLEVMTCRPRSDLFMNLPGLRKLDNMLLEILDSFTNTEFWYVDQGVIAPEADGSASFRKTVQRQEEKWWLPVPRVAADGLSENSRKQLHHTRECTNQILKAAMAINSITLAEMEVPESYMETLPKNGKACLGDIIYRYITSDKFSPEILLDCLDLSSEHIALEIANRVEASIFVWRRRTHSKPPPYPNRSSAKSSWEMVKDLVIDVDKRELLAERAESLLLSLKQRFPCLTQTILDTSKIQCNKDVGKSILESYSRVLESLAFNIVARIDDLLYVDDLAKQTDKLSSVTAVSVISRKKGPVSYPVPPSSTPRKRASAIGNLSPAPLISPARGERTPFLHTNTNKDKPPRRGFGVRRVLTNYLGGETKARICSDTMEGSVSIPNLHSTETSDHLMDSSLKSKKKTKKMERKWGFGCEFWRLILGLSLVYAAMCGFYMMVSGALKPILSSEMVRNVSEKSWVVDDMNGRLRVLFLRGFQIAALDGIVNVNSLFTLAVFIGLTWNPSDPENTLIEADDPIACRPGPSVAEDLVSFHVYSFSSFLFSSLVALGLKQAIRITRSPSYHRPAEILVRVNSTLLRMGMLVSGVGSAAGCVFLMLALINVVQIKLGTLACGSFNTLAAVVPLVIFVSVALLIYKIDMEGGAILRKFWCLVVALFVISGKNWGLIEGVDGAAGGDCGEMDPDVLVYKLASCAASSQDKNVAVPNKCCAVVSKVRTNCLCSILLSKEAKSLGIRPDVAATIPKRCNVARRTRGYKCGGTYVSIFLAKRSLIRVILLDYVFINMIINNLDSQSCNRRDGC</sequence>
<evidence type="ECO:0000313" key="9">
    <source>
        <dbReference type="EMBL" id="RXI08884.1"/>
    </source>
</evidence>
<evidence type="ECO:0000256" key="7">
    <source>
        <dbReference type="SAM" id="Phobius"/>
    </source>
</evidence>
<feature type="region of interest" description="Disordered" evidence="6">
    <location>
        <begin position="19"/>
        <end position="92"/>
    </location>
</feature>
<dbReference type="Pfam" id="PF03759">
    <property type="entry name" value="PRONE"/>
    <property type="match status" value="1"/>
</dbReference>
<evidence type="ECO:0000313" key="10">
    <source>
        <dbReference type="Proteomes" id="UP000290289"/>
    </source>
</evidence>
<keyword evidence="7" id="KW-1133">Transmembrane helix</keyword>
<dbReference type="InterPro" id="IPR038937">
    <property type="entry name" value="RopGEF"/>
</dbReference>
<dbReference type="Gene3D" id="1.10.110.10">
    <property type="entry name" value="Plant lipid-transfer and hydrophobic proteins"/>
    <property type="match status" value="1"/>
</dbReference>
<keyword evidence="2" id="KW-0813">Transport</keyword>
<keyword evidence="7" id="KW-0472">Membrane</keyword>
<keyword evidence="3 5" id="KW-0344">Guanine-nucleotide releasing factor</keyword>
<dbReference type="Pfam" id="PF14368">
    <property type="entry name" value="LTP_2"/>
    <property type="match status" value="1"/>
</dbReference>
<feature type="transmembrane region" description="Helical" evidence="7">
    <location>
        <begin position="636"/>
        <end position="657"/>
    </location>
</feature>
<feature type="transmembrane region" description="Helical" evidence="7">
    <location>
        <begin position="800"/>
        <end position="822"/>
    </location>
</feature>
<dbReference type="InterPro" id="IPR016140">
    <property type="entry name" value="Bifunc_inhib/LTP/seed_store"/>
</dbReference>
<gene>
    <name evidence="9" type="ORF">DVH24_023028</name>
</gene>
<keyword evidence="4" id="KW-0446">Lipid-binding</keyword>